<evidence type="ECO:0000256" key="3">
    <source>
        <dbReference type="ARBA" id="ARBA00023002"/>
    </source>
</evidence>
<reference evidence="5 6" key="1">
    <citation type="journal article" date="2021" name="Syst. Appl. Microbiol.">
        <title>Persephonella atlantica sp. nov.: How to adapt to physico-chemical gradients in high temperature hydrothermal habitats.</title>
        <authorList>
            <person name="Francois D.X."/>
            <person name="Godfroy A."/>
            <person name="Mathien C."/>
            <person name="Aube J."/>
            <person name="Cathalot C."/>
            <person name="Lesongeur F."/>
            <person name="L'Haridon S."/>
            <person name="Philippon X."/>
            <person name="Roussel E.G."/>
        </authorList>
    </citation>
    <scope>NUCLEOTIDE SEQUENCE [LARGE SCALE GENOMIC DNA]</scope>
    <source>
        <strain evidence="5 6">MO1340</strain>
    </source>
</reference>
<name>A0ABS1GFR2_9AQUI</name>
<dbReference type="Proteomes" id="UP000772812">
    <property type="component" value="Unassembled WGS sequence"/>
</dbReference>
<keyword evidence="6" id="KW-1185">Reference proteome</keyword>
<dbReference type="Gene3D" id="3.30.9.10">
    <property type="entry name" value="D-Amino Acid Oxidase, subunit A, domain 2"/>
    <property type="match status" value="1"/>
</dbReference>
<evidence type="ECO:0000313" key="5">
    <source>
        <dbReference type="EMBL" id="MBK3331706.1"/>
    </source>
</evidence>
<feature type="domain" description="FAD dependent oxidoreductase" evidence="4">
    <location>
        <begin position="4"/>
        <end position="341"/>
    </location>
</feature>
<dbReference type="InterPro" id="IPR036188">
    <property type="entry name" value="FAD/NAD-bd_sf"/>
</dbReference>
<protein>
    <submittedName>
        <fullName evidence="5">Glycine oxidase ThiO</fullName>
        <ecNumber evidence="5">1.4.3.19</ecNumber>
    </submittedName>
</protein>
<dbReference type="Gene3D" id="3.50.50.60">
    <property type="entry name" value="FAD/NAD(P)-binding domain"/>
    <property type="match status" value="1"/>
</dbReference>
<dbReference type="PANTHER" id="PTHR13847:SF289">
    <property type="entry name" value="GLYCINE OXIDASE"/>
    <property type="match status" value="1"/>
</dbReference>
<keyword evidence="3 5" id="KW-0560">Oxidoreductase</keyword>
<sequence length="363" mass="40935">MKGIIIGGGIIGLSIARELRKNGYEVTVIEIYRVGRGASWSAGGMLAPQSEGLNPGTFLDFCLESRDMYETFVRSIQRETEIDVGYWKCGILCPAFSEEEEEELKERIKRYADMGLEGKWIDRDTLEGFYNSLGKDIRGGALFPEDAQVDNRLLMVALEKYARSRGIQLLEFTEASEIIEENGRFVAVQTKKGIVEGDFCVITAGAWSDHFIKSHVFPIKGEMAAIDITKRDIDRVIFGSRAYLIPRKDYKRLVIGATEEMVGFADGNTVKGLMHLFRGLEDTLPYLINRNVQETWFGYRPATPDLLPVLGKTEIENLYIATGHYRNGILLAPITAKVMFELIDKGVESHYLKEFSINRFNNG</sequence>
<comment type="pathway">
    <text evidence="1">Cofactor biosynthesis; thiamine diphosphate biosynthesis.</text>
</comment>
<evidence type="ECO:0000256" key="2">
    <source>
        <dbReference type="ARBA" id="ARBA00022977"/>
    </source>
</evidence>
<comment type="caution">
    <text evidence="5">The sequence shown here is derived from an EMBL/GenBank/DDBJ whole genome shotgun (WGS) entry which is preliminary data.</text>
</comment>
<dbReference type="EC" id="1.4.3.19" evidence="5"/>
<dbReference type="EMBL" id="JAACYA010000001">
    <property type="protein sequence ID" value="MBK3331706.1"/>
    <property type="molecule type" value="Genomic_DNA"/>
</dbReference>
<dbReference type="SUPFAM" id="SSF54373">
    <property type="entry name" value="FAD-linked reductases, C-terminal domain"/>
    <property type="match status" value="1"/>
</dbReference>
<dbReference type="InterPro" id="IPR006076">
    <property type="entry name" value="FAD-dep_OxRdtase"/>
</dbReference>
<evidence type="ECO:0000259" key="4">
    <source>
        <dbReference type="Pfam" id="PF01266"/>
    </source>
</evidence>
<dbReference type="Pfam" id="PF01266">
    <property type="entry name" value="DAO"/>
    <property type="match status" value="1"/>
</dbReference>
<dbReference type="RefSeq" id="WP_200673114.1">
    <property type="nucleotide sequence ID" value="NZ_JAACYA010000001.1"/>
</dbReference>
<evidence type="ECO:0000256" key="1">
    <source>
        <dbReference type="ARBA" id="ARBA00004948"/>
    </source>
</evidence>
<evidence type="ECO:0000313" key="6">
    <source>
        <dbReference type="Proteomes" id="UP000772812"/>
    </source>
</evidence>
<proteinExistence type="predicted"/>
<accession>A0ABS1GFR2</accession>
<dbReference type="InterPro" id="IPR012727">
    <property type="entry name" value="Gly_oxidase_ThiO"/>
</dbReference>
<organism evidence="5 6">
    <name type="scientific">Persephonella atlantica</name>
    <dbReference type="NCBI Taxonomy" id="2699429"/>
    <lineage>
        <taxon>Bacteria</taxon>
        <taxon>Pseudomonadati</taxon>
        <taxon>Aquificota</taxon>
        <taxon>Aquificia</taxon>
        <taxon>Aquificales</taxon>
        <taxon>Hydrogenothermaceae</taxon>
        <taxon>Persephonella</taxon>
    </lineage>
</organism>
<dbReference type="NCBIfam" id="TIGR02352">
    <property type="entry name" value="thiamin_ThiO"/>
    <property type="match status" value="1"/>
</dbReference>
<keyword evidence="2" id="KW-0784">Thiamine biosynthesis</keyword>
<dbReference type="GO" id="GO:0043799">
    <property type="term" value="F:glycine oxidase activity"/>
    <property type="evidence" value="ECO:0007669"/>
    <property type="project" value="UniProtKB-EC"/>
</dbReference>
<dbReference type="PANTHER" id="PTHR13847">
    <property type="entry name" value="SARCOSINE DEHYDROGENASE-RELATED"/>
    <property type="match status" value="1"/>
</dbReference>
<gene>
    <name evidence="5" type="primary">thiO</name>
    <name evidence="5" type="ORF">GWK41_01335</name>
</gene>
<dbReference type="SUPFAM" id="SSF51905">
    <property type="entry name" value="FAD/NAD(P)-binding domain"/>
    <property type="match status" value="1"/>
</dbReference>